<reference evidence="4" key="1">
    <citation type="submission" date="2023-07" db="EMBL/GenBank/DDBJ databases">
        <title>Verminephrobacter genomes.</title>
        <authorList>
            <person name="Lund M.B."/>
        </authorList>
    </citation>
    <scope>NUCLEOTIDE SEQUENCE [LARGE SCALE GENOMIC DNA]</scope>
    <source>
        <strain evidence="4">AtM5-05</strain>
    </source>
</reference>
<feature type="region of interest" description="Disordered" evidence="1">
    <location>
        <begin position="84"/>
        <end position="107"/>
    </location>
</feature>
<comment type="caution">
    <text evidence="3">The sequence shown here is derived from an EMBL/GenBank/DDBJ whole genome shotgun (WGS) entry which is preliminary data.</text>
</comment>
<keyword evidence="4" id="KW-1185">Reference proteome</keyword>
<keyword evidence="2" id="KW-1133">Transmembrane helix</keyword>
<gene>
    <name evidence="3" type="ORF">D5039_05685</name>
</gene>
<dbReference type="RefSeq" id="WP_265281367.1">
    <property type="nucleotide sequence ID" value="NZ_QZCW01000001.1"/>
</dbReference>
<evidence type="ECO:0000313" key="4">
    <source>
        <dbReference type="Proteomes" id="UP001208935"/>
    </source>
</evidence>
<dbReference type="EMBL" id="QZCW01000001">
    <property type="protein sequence ID" value="MCW5320681.1"/>
    <property type="molecule type" value="Genomic_DNA"/>
</dbReference>
<accession>A0ABT3KQV3</accession>
<sequence>MMRIFADLLGLVGIMLAMLTVGIAWWAIGQWLRRRGYGERLDQLGERTDCVRRSMIRIIGPLGSLLVGAGVAISRAHPFGSKRQREVWSNLQHHARQNDRSKSSGQQ</sequence>
<feature type="transmembrane region" description="Helical" evidence="2">
    <location>
        <begin position="7"/>
        <end position="28"/>
    </location>
</feature>
<keyword evidence="2" id="KW-0472">Membrane</keyword>
<feature type="compositionally biased region" description="Basic and acidic residues" evidence="1">
    <location>
        <begin position="96"/>
        <end position="107"/>
    </location>
</feature>
<dbReference type="Proteomes" id="UP001208935">
    <property type="component" value="Unassembled WGS sequence"/>
</dbReference>
<name>A0ABT3KQV3_9BURK</name>
<proteinExistence type="predicted"/>
<protein>
    <submittedName>
        <fullName evidence="3">Uncharacterized protein</fullName>
    </submittedName>
</protein>
<evidence type="ECO:0000256" key="2">
    <source>
        <dbReference type="SAM" id="Phobius"/>
    </source>
</evidence>
<evidence type="ECO:0000256" key="1">
    <source>
        <dbReference type="SAM" id="MobiDB-lite"/>
    </source>
</evidence>
<organism evidence="3 4">
    <name type="scientific">Verminephrobacter aporrectodeae subsp. tuberculatae</name>
    <dbReference type="NCBI Taxonomy" id="1110392"/>
    <lineage>
        <taxon>Bacteria</taxon>
        <taxon>Pseudomonadati</taxon>
        <taxon>Pseudomonadota</taxon>
        <taxon>Betaproteobacteria</taxon>
        <taxon>Burkholderiales</taxon>
        <taxon>Comamonadaceae</taxon>
        <taxon>Verminephrobacter</taxon>
    </lineage>
</organism>
<evidence type="ECO:0000313" key="3">
    <source>
        <dbReference type="EMBL" id="MCW5320681.1"/>
    </source>
</evidence>
<keyword evidence="2" id="KW-0812">Transmembrane</keyword>